<evidence type="ECO:0000256" key="1">
    <source>
        <dbReference type="SAM" id="Coils"/>
    </source>
</evidence>
<evidence type="ECO:0008006" key="3">
    <source>
        <dbReference type="Google" id="ProtNLM"/>
    </source>
</evidence>
<dbReference type="AlphaFoldDB" id="A0AB39TNK7"/>
<accession>A0AB39TNK7</accession>
<gene>
    <name evidence="2" type="ORF">AB2U05_20945</name>
</gene>
<organism evidence="2">
    <name type="scientific">Streptomyces sp. Y1</name>
    <dbReference type="NCBI Taxonomy" id="3238634"/>
    <lineage>
        <taxon>Bacteria</taxon>
        <taxon>Bacillati</taxon>
        <taxon>Actinomycetota</taxon>
        <taxon>Actinomycetes</taxon>
        <taxon>Kitasatosporales</taxon>
        <taxon>Streptomycetaceae</taxon>
        <taxon>Streptomyces</taxon>
    </lineage>
</organism>
<evidence type="ECO:0000313" key="2">
    <source>
        <dbReference type="EMBL" id="XDQ80757.1"/>
    </source>
</evidence>
<sequence length="147" mass="15747">MSTGTGSTGGAGQGYRVEVEQLRTFAGHVRVMLRTFQNDANGTTTHGRTAVGKSAFGTFAEATELHERYQSMRDALRDILNALEKAVDDAQRNAELTATGYEEHENHTAKSLKLAGDGWSAANSSTAAEAAYRTNLHPTASRNTTVS</sequence>
<feature type="coiled-coil region" evidence="1">
    <location>
        <begin position="66"/>
        <end position="93"/>
    </location>
</feature>
<proteinExistence type="predicted"/>
<keyword evidence="1" id="KW-0175">Coiled coil</keyword>
<dbReference type="EMBL" id="CP163445">
    <property type="protein sequence ID" value="XDQ80757.1"/>
    <property type="molecule type" value="Genomic_DNA"/>
</dbReference>
<name>A0AB39TNK7_9ACTN</name>
<dbReference type="RefSeq" id="WP_369183931.1">
    <property type="nucleotide sequence ID" value="NZ_CP163445.1"/>
</dbReference>
<protein>
    <recommendedName>
        <fullName evidence="3">WXG100 family type VII secretion target</fullName>
    </recommendedName>
</protein>
<reference evidence="2" key="1">
    <citation type="submission" date="2024-07" db="EMBL/GenBank/DDBJ databases">
        <authorList>
            <person name="Yu S.T."/>
        </authorList>
    </citation>
    <scope>NUCLEOTIDE SEQUENCE</scope>
    <source>
        <strain evidence="2">Y1</strain>
    </source>
</reference>